<dbReference type="GO" id="GO:0000027">
    <property type="term" value="P:ribosomal large subunit assembly"/>
    <property type="evidence" value="ECO:0007669"/>
    <property type="project" value="TreeGrafter"/>
</dbReference>
<dbReference type="OMA" id="MIPAQNT"/>
<proteinExistence type="inferred from homology"/>
<evidence type="ECO:0000256" key="4">
    <source>
        <dbReference type="ARBA" id="ARBA00022980"/>
    </source>
</evidence>
<dbReference type="GO" id="GO:0022625">
    <property type="term" value="C:cytosolic large ribosomal subunit"/>
    <property type="evidence" value="ECO:0007669"/>
    <property type="project" value="TreeGrafter"/>
</dbReference>
<feature type="domain" description="Large ribosomal subunit protein uL10-like insertion" evidence="8">
    <location>
        <begin position="112"/>
        <end position="180"/>
    </location>
</feature>
<dbReference type="InterPro" id="IPR030670">
    <property type="entry name" value="uL10_eukaryotes"/>
</dbReference>
<name>A0A2R9AIX1_PANPA</name>
<keyword evidence="5 6" id="KW-0687">Ribonucleoprotein</keyword>
<evidence type="ECO:0000256" key="1">
    <source>
        <dbReference type="ARBA" id="ARBA00002200"/>
    </source>
</evidence>
<dbReference type="InterPro" id="IPR001790">
    <property type="entry name" value="Ribosomal_uL10"/>
</dbReference>
<dbReference type="GeneTree" id="ENSGT00390000017839"/>
<evidence type="ECO:0000256" key="3">
    <source>
        <dbReference type="ARBA" id="ARBA00022553"/>
    </source>
</evidence>
<dbReference type="SUPFAM" id="SSF160369">
    <property type="entry name" value="Ribosomal protein L10-like"/>
    <property type="match status" value="1"/>
</dbReference>
<dbReference type="EMBL" id="AJFE02100955">
    <property type="status" value="NOT_ANNOTATED_CDS"/>
    <property type="molecule type" value="Genomic_DNA"/>
</dbReference>
<feature type="region of interest" description="Disordered" evidence="7">
    <location>
        <begin position="292"/>
        <end position="318"/>
    </location>
</feature>
<dbReference type="FunFam" id="3.30.70.1730:FF:000002">
    <property type="entry name" value="60S acidic ribosomal protein P0"/>
    <property type="match status" value="1"/>
</dbReference>
<evidence type="ECO:0000256" key="2">
    <source>
        <dbReference type="ARBA" id="ARBA00008889"/>
    </source>
</evidence>
<dbReference type="Gene3D" id="3.30.70.1730">
    <property type="match status" value="1"/>
</dbReference>
<dbReference type="Proteomes" id="UP000240080">
    <property type="component" value="Chromosome 11"/>
</dbReference>
<keyword evidence="4 6" id="KW-0689">Ribosomal protein</keyword>
<accession>A0A2R9AIX1</accession>
<keyword evidence="10" id="KW-1185">Reference proteome</keyword>
<evidence type="ECO:0000256" key="5">
    <source>
        <dbReference type="ARBA" id="ARBA00023274"/>
    </source>
</evidence>
<dbReference type="FunFam" id="3.90.105.20:FF:000001">
    <property type="entry name" value="60S acidic ribosomal protein P0"/>
    <property type="match status" value="1"/>
</dbReference>
<dbReference type="GO" id="GO:0002181">
    <property type="term" value="P:cytoplasmic translation"/>
    <property type="evidence" value="ECO:0007669"/>
    <property type="project" value="TreeGrafter"/>
</dbReference>
<dbReference type="GO" id="GO:0003735">
    <property type="term" value="F:structural constituent of ribosome"/>
    <property type="evidence" value="ECO:0007669"/>
    <property type="project" value="TreeGrafter"/>
</dbReference>
<dbReference type="Pfam" id="PF00466">
    <property type="entry name" value="Ribosomal_L10"/>
    <property type="match status" value="1"/>
</dbReference>
<keyword evidence="3" id="KW-0597">Phosphoprotein</keyword>
<organism evidence="9 10">
    <name type="scientific">Pan paniscus</name>
    <name type="common">Pygmy chimpanzee</name>
    <name type="synonym">Bonobo</name>
    <dbReference type="NCBI Taxonomy" id="9597"/>
    <lineage>
        <taxon>Eukaryota</taxon>
        <taxon>Metazoa</taxon>
        <taxon>Chordata</taxon>
        <taxon>Craniata</taxon>
        <taxon>Vertebrata</taxon>
        <taxon>Euteleostomi</taxon>
        <taxon>Mammalia</taxon>
        <taxon>Eutheria</taxon>
        <taxon>Euarchontoglires</taxon>
        <taxon>Primates</taxon>
        <taxon>Haplorrhini</taxon>
        <taxon>Catarrhini</taxon>
        <taxon>Hominidae</taxon>
        <taxon>Pan</taxon>
    </lineage>
</organism>
<reference evidence="9" key="3">
    <citation type="submission" date="2025-09" db="UniProtKB">
        <authorList>
            <consortium name="Ensembl"/>
        </authorList>
    </citation>
    <scope>IDENTIFICATION</scope>
</reference>
<dbReference type="AlphaFoldDB" id="A0A2R9AIX1"/>
<sequence length="318" mass="34266">MPREDRMTWKPNYFLKIIQLLDDYLKCFIVGADNVSSKQMQQIRMSLCRKAVVLMGKNAMTRKAIRGHLENSPALEKLLPRIRGNVGFVFTKEDLTEIRDLLLANKVPAATRAGAITPCGVTVPAQNTGLDPEKTFFFQALGIITKISRGAIEILSDAQLIKTGDKVGASEATLLTMLNISPFSSGLVIQQVFDNGSIYNPEVLDITEETLYSRFLEGVRNVASVCPQIHYPTVASVPHSIIDGYKRVLALSVETDDTFLLAEKVKAFLADPSAFVAAAPVAAATTAAPAAAAAAPAKDEAKEESEGGEADAQRGLGD</sequence>
<dbReference type="PIRSF" id="PIRSF039087">
    <property type="entry name" value="L10E"/>
    <property type="match status" value="1"/>
</dbReference>
<dbReference type="Gene3D" id="3.90.105.20">
    <property type="match status" value="1"/>
</dbReference>
<dbReference type="GO" id="GO:0070180">
    <property type="term" value="F:large ribosomal subunit rRNA binding"/>
    <property type="evidence" value="ECO:0007669"/>
    <property type="project" value="TreeGrafter"/>
</dbReference>
<dbReference type="PANTHER" id="PTHR45699:SF1">
    <property type="entry name" value="LARGE RIBOSOMAL SUBUNIT PROTEIN UL10-RELATED"/>
    <property type="match status" value="1"/>
</dbReference>
<protein>
    <recommendedName>
        <fullName evidence="6">60S acidic ribosomal protein P0</fullName>
    </recommendedName>
</protein>
<evidence type="ECO:0000313" key="9">
    <source>
        <dbReference type="Ensembl" id="ENSPPAP00000016993.1"/>
    </source>
</evidence>
<comment type="similarity">
    <text evidence="2 6">Belongs to the universal ribosomal protein uL10 family.</text>
</comment>
<dbReference type="STRING" id="9597.ENSPPAP00000016993"/>
<dbReference type="Ensembl" id="ENSPPAT00000039692.1">
    <property type="protein sequence ID" value="ENSPPAP00000016993.1"/>
    <property type="gene ID" value="ENSPPAG00000031575.1"/>
</dbReference>
<reference evidence="9" key="2">
    <citation type="submission" date="2025-08" db="UniProtKB">
        <authorList>
            <consortium name="Ensembl"/>
        </authorList>
    </citation>
    <scope>IDENTIFICATION</scope>
</reference>
<dbReference type="Bgee" id="ENSPPAG00000031575">
    <property type="expression patterns" value="Expressed in prefrontal cortex and 4 other cell types or tissues"/>
</dbReference>
<evidence type="ECO:0000313" key="10">
    <source>
        <dbReference type="Proteomes" id="UP000240080"/>
    </source>
</evidence>
<evidence type="ECO:0000259" key="8">
    <source>
        <dbReference type="Pfam" id="PF17777"/>
    </source>
</evidence>
<dbReference type="Pfam" id="PF00428">
    <property type="entry name" value="Ribosomal_60s"/>
    <property type="match status" value="1"/>
</dbReference>
<dbReference type="InterPro" id="IPR050323">
    <property type="entry name" value="Ribosomal_protein_uL10"/>
</dbReference>
<dbReference type="CDD" id="cd05795">
    <property type="entry name" value="Ribosomal_P0_L10e"/>
    <property type="match status" value="1"/>
</dbReference>
<dbReference type="InterPro" id="IPR043164">
    <property type="entry name" value="Ribosomal_uL10-like_insert_sf"/>
</dbReference>
<dbReference type="EMBL" id="AJFE02100956">
    <property type="status" value="NOT_ANNOTATED_CDS"/>
    <property type="molecule type" value="Genomic_DNA"/>
</dbReference>
<evidence type="ECO:0000256" key="6">
    <source>
        <dbReference type="PIRNR" id="PIRNR039087"/>
    </source>
</evidence>
<dbReference type="InterPro" id="IPR043141">
    <property type="entry name" value="Ribosomal_uL10-like_sf"/>
</dbReference>
<dbReference type="InterPro" id="IPR040637">
    <property type="entry name" value="Ribosomal_uL10-like_insert"/>
</dbReference>
<evidence type="ECO:0000256" key="7">
    <source>
        <dbReference type="SAM" id="MobiDB-lite"/>
    </source>
</evidence>
<dbReference type="PANTHER" id="PTHR45699">
    <property type="entry name" value="60S ACIDIC RIBOSOMAL PROTEIN P0"/>
    <property type="match status" value="1"/>
</dbReference>
<reference evidence="9 10" key="1">
    <citation type="journal article" date="2012" name="Nature">
        <title>The bonobo genome compared with the chimpanzee and human genomes.</title>
        <authorList>
            <person name="Prufer K."/>
            <person name="Munch K."/>
            <person name="Hellmann I."/>
            <person name="Akagi K."/>
            <person name="Miller J.R."/>
            <person name="Walenz B."/>
            <person name="Koren S."/>
            <person name="Sutton G."/>
            <person name="Kodira C."/>
            <person name="Winer R."/>
            <person name="Knight J.R."/>
            <person name="Mullikin J.C."/>
            <person name="Meader S.J."/>
            <person name="Ponting C.P."/>
            <person name="Lunter G."/>
            <person name="Higashino S."/>
            <person name="Hobolth A."/>
            <person name="Dutheil J."/>
            <person name="Karakoc E."/>
            <person name="Alkan C."/>
            <person name="Sajjadian S."/>
            <person name="Catacchio C.R."/>
            <person name="Ventura M."/>
            <person name="Marques-Bonet T."/>
            <person name="Eichler E.E."/>
            <person name="Andre C."/>
            <person name="Atencia R."/>
            <person name="Mugisha L."/>
            <person name="Junhold J."/>
            <person name="Patterson N."/>
            <person name="Siebauer M."/>
            <person name="Good J.M."/>
            <person name="Fischer A."/>
            <person name="Ptak S.E."/>
            <person name="Lachmann M."/>
            <person name="Symer D.E."/>
            <person name="Mailund T."/>
            <person name="Schierup M.H."/>
            <person name="Andres A.M."/>
            <person name="Kelso J."/>
            <person name="Paabo S."/>
        </authorList>
    </citation>
    <scope>NUCLEOTIDE SEQUENCE [LARGE SCALE GENOMIC DNA]</scope>
</reference>
<dbReference type="Pfam" id="PF17777">
    <property type="entry name" value="RL10P_insert"/>
    <property type="match status" value="1"/>
</dbReference>
<comment type="function">
    <text evidence="1 6">Ribosomal protein P0 is the functional equivalent of E.coli protein L10.</text>
</comment>